<reference evidence="2 3" key="1">
    <citation type="submission" date="2013-02" db="EMBL/GenBank/DDBJ databases">
        <title>The Genome Sequence of Acinetobacter bereziniae NIPH 3.</title>
        <authorList>
            <consortium name="The Broad Institute Genome Sequencing Platform"/>
            <consortium name="The Broad Institute Genome Sequencing Center for Infectious Disease"/>
            <person name="Cerqueira G."/>
            <person name="Feldgarden M."/>
            <person name="Courvalin P."/>
            <person name="Perichon B."/>
            <person name="Grillot-Courvalin C."/>
            <person name="Clermont D."/>
            <person name="Rocha E."/>
            <person name="Yoon E.-J."/>
            <person name="Nemec A."/>
            <person name="Walker B."/>
            <person name="Young S.K."/>
            <person name="Zeng Q."/>
            <person name="Gargeya S."/>
            <person name="Fitzgerald M."/>
            <person name="Haas B."/>
            <person name="Abouelleil A."/>
            <person name="Alvarado L."/>
            <person name="Arachchi H.M."/>
            <person name="Berlin A.M."/>
            <person name="Chapman S.B."/>
            <person name="Dewar J."/>
            <person name="Goldberg J."/>
            <person name="Griggs A."/>
            <person name="Gujja S."/>
            <person name="Hansen M."/>
            <person name="Howarth C."/>
            <person name="Imamovic A."/>
            <person name="Larimer J."/>
            <person name="McCowan C."/>
            <person name="Murphy C."/>
            <person name="Neiman D."/>
            <person name="Pearson M."/>
            <person name="Priest M."/>
            <person name="Roberts A."/>
            <person name="Saif S."/>
            <person name="Shea T."/>
            <person name="Sisk P."/>
            <person name="Sykes S."/>
            <person name="Wortman J."/>
            <person name="Nusbaum C."/>
            <person name="Birren B."/>
        </authorList>
    </citation>
    <scope>NUCLEOTIDE SEQUENCE [LARGE SCALE GENOMIC DNA]</scope>
    <source>
        <strain evidence="2 3">NIPH 3</strain>
    </source>
</reference>
<organism evidence="2 3">
    <name type="scientific">Acinetobacter bereziniae NIPH 3</name>
    <dbReference type="NCBI Taxonomy" id="1217651"/>
    <lineage>
        <taxon>Bacteria</taxon>
        <taxon>Pseudomonadati</taxon>
        <taxon>Pseudomonadota</taxon>
        <taxon>Gammaproteobacteria</taxon>
        <taxon>Moraxellales</taxon>
        <taxon>Moraxellaceae</taxon>
        <taxon>Acinetobacter</taxon>
    </lineage>
</organism>
<evidence type="ECO:0000313" key="2">
    <source>
        <dbReference type="EMBL" id="ENV20693.1"/>
    </source>
</evidence>
<comment type="caution">
    <text evidence="2">The sequence shown here is derived from an EMBL/GenBank/DDBJ whole genome shotgun (WGS) entry which is preliminary data.</text>
</comment>
<accession>N8YMB7</accession>
<feature type="chain" id="PRO_5004137431" description="Porin domain-containing protein" evidence="1">
    <location>
        <begin position="20"/>
        <end position="290"/>
    </location>
</feature>
<dbReference type="HOGENOM" id="CLU_084979_0_0_6"/>
<feature type="signal peptide" evidence="1">
    <location>
        <begin position="1"/>
        <end position="19"/>
    </location>
</feature>
<dbReference type="PROSITE" id="PS51257">
    <property type="entry name" value="PROKAR_LIPOPROTEIN"/>
    <property type="match status" value="1"/>
</dbReference>
<proteinExistence type="predicted"/>
<dbReference type="RefSeq" id="WP_004832051.1">
    <property type="nucleotide sequence ID" value="NZ_KB849469.1"/>
</dbReference>
<evidence type="ECO:0000256" key="1">
    <source>
        <dbReference type="SAM" id="SignalP"/>
    </source>
</evidence>
<dbReference type="Proteomes" id="UP000013270">
    <property type="component" value="Unassembled WGS sequence"/>
</dbReference>
<sequence length="290" mass="32893">MKRSLMFFAMSSVACSSFAYIVQLDGAVTSLDHDNNYIDKDYQIDIKGKYFFDTVQIKNNPYNEAAFLNHNSNAYATYNYHSIKSQDYLTYDPLATDNFYQLARAKDKQDVHYFTGGLEFFHEQFYLNGEMGLAAVKIKSDLDSNYGSINYKNDYNVTTYRALVGYMPINNLLVAVGVDGYRGDKYADDQTDFAARIKYVTPIGQNGNYLNLEANGTFGDENNVIFAADYYLTHAFSIGSGYSLKDDDESNNNFLWFRSKYFVNPNFAVGAEVGLSSGMDLFSLNGTFRF</sequence>
<gene>
    <name evidence="2" type="ORF">F963_03273</name>
</gene>
<dbReference type="EMBL" id="APPK01000046">
    <property type="protein sequence ID" value="ENV20693.1"/>
    <property type="molecule type" value="Genomic_DNA"/>
</dbReference>
<evidence type="ECO:0008006" key="4">
    <source>
        <dbReference type="Google" id="ProtNLM"/>
    </source>
</evidence>
<dbReference type="PATRIC" id="fig|1217651.3.peg.3231"/>
<dbReference type="AlphaFoldDB" id="N8YMB7"/>
<keyword evidence="1" id="KW-0732">Signal</keyword>
<protein>
    <recommendedName>
        <fullName evidence="4">Porin domain-containing protein</fullName>
    </recommendedName>
</protein>
<evidence type="ECO:0000313" key="3">
    <source>
        <dbReference type="Proteomes" id="UP000013270"/>
    </source>
</evidence>
<name>N8YMB7_ACIBZ</name>